<keyword evidence="3" id="KW-1185">Reference proteome</keyword>
<gene>
    <name evidence="2" type="ORF">HaLaN_27434</name>
</gene>
<name>A0A6A0A8J9_HAELA</name>
<proteinExistence type="predicted"/>
<evidence type="ECO:0000313" key="2">
    <source>
        <dbReference type="EMBL" id="GFH28872.1"/>
    </source>
</evidence>
<feature type="compositionally biased region" description="Polar residues" evidence="1">
    <location>
        <begin position="196"/>
        <end position="217"/>
    </location>
</feature>
<sequence length="251" mass="26833">MHSADDISSGEEVQLKGESCSGAGSLSRKGAPWSVEEHCAFLKGLEKLGEWLTGGCGIVSCATPPSHPTTYSRRSQSCVQRPHIDVHNHVDAEVRLNQEDIFDIYIRCVLQEKVRMWMREESKGQPYGARHSVVRVMKPVVKDDGIGCVQATGAASRGTSCSHAHPLKWHRTLKSTSCASAAARASGEAGSRLSKKSPTCSPATAKQPQPHSKPSSHAAQLTAALPLPTSHAAQPLAHRDSLCQFAASQPG</sequence>
<dbReference type="EMBL" id="BLLF01004077">
    <property type="protein sequence ID" value="GFH28872.1"/>
    <property type="molecule type" value="Genomic_DNA"/>
</dbReference>
<dbReference type="AlphaFoldDB" id="A0A6A0A8J9"/>
<organism evidence="2 3">
    <name type="scientific">Haematococcus lacustris</name>
    <name type="common">Green alga</name>
    <name type="synonym">Haematococcus pluvialis</name>
    <dbReference type="NCBI Taxonomy" id="44745"/>
    <lineage>
        <taxon>Eukaryota</taxon>
        <taxon>Viridiplantae</taxon>
        <taxon>Chlorophyta</taxon>
        <taxon>core chlorophytes</taxon>
        <taxon>Chlorophyceae</taxon>
        <taxon>CS clade</taxon>
        <taxon>Chlamydomonadales</taxon>
        <taxon>Haematococcaceae</taxon>
        <taxon>Haematococcus</taxon>
    </lineage>
</organism>
<evidence type="ECO:0000256" key="1">
    <source>
        <dbReference type="SAM" id="MobiDB-lite"/>
    </source>
</evidence>
<feature type="non-terminal residue" evidence="2">
    <location>
        <position position="251"/>
    </location>
</feature>
<accession>A0A6A0A8J9</accession>
<evidence type="ECO:0000313" key="3">
    <source>
        <dbReference type="Proteomes" id="UP000485058"/>
    </source>
</evidence>
<reference evidence="2 3" key="1">
    <citation type="submission" date="2020-02" db="EMBL/GenBank/DDBJ databases">
        <title>Draft genome sequence of Haematococcus lacustris strain NIES-144.</title>
        <authorList>
            <person name="Morimoto D."/>
            <person name="Nakagawa S."/>
            <person name="Yoshida T."/>
            <person name="Sawayama S."/>
        </authorList>
    </citation>
    <scope>NUCLEOTIDE SEQUENCE [LARGE SCALE GENOMIC DNA]</scope>
    <source>
        <strain evidence="2 3">NIES-144</strain>
    </source>
</reference>
<protein>
    <submittedName>
        <fullName evidence="2">Uncharacterized protein</fullName>
    </submittedName>
</protein>
<comment type="caution">
    <text evidence="2">The sequence shown here is derived from an EMBL/GenBank/DDBJ whole genome shotgun (WGS) entry which is preliminary data.</text>
</comment>
<feature type="region of interest" description="Disordered" evidence="1">
    <location>
        <begin position="1"/>
        <end position="29"/>
    </location>
</feature>
<feature type="region of interest" description="Disordered" evidence="1">
    <location>
        <begin position="186"/>
        <end position="233"/>
    </location>
</feature>
<dbReference type="Proteomes" id="UP000485058">
    <property type="component" value="Unassembled WGS sequence"/>
</dbReference>
<feature type="compositionally biased region" description="Low complexity" evidence="1">
    <location>
        <begin position="218"/>
        <end position="229"/>
    </location>
</feature>